<sequence>MDADALVKSLISRIGEKIAALGNGSVADVLENDPLVTQTVRSLVHLSQYKAPITTECLLSLLEGTITGPSDDLSNPHTLSLQAFILKMLDSCLSRHWAFCVDPNILPASSRGSIIVDEAASEINHREDDTLSVKSSKVAAEGGLLYQESPATLLVKVLPLF</sequence>
<reference evidence="1" key="1">
    <citation type="submission" date="2022-04" db="EMBL/GenBank/DDBJ databases">
        <title>Genome of the entomopathogenic fungus Entomophthora muscae.</title>
        <authorList>
            <person name="Elya C."/>
            <person name="Lovett B.R."/>
            <person name="Lee E."/>
            <person name="Macias A.M."/>
            <person name="Hajek A.E."/>
            <person name="De Bivort B.L."/>
            <person name="Kasson M.T."/>
            <person name="De Fine Licht H.H."/>
            <person name="Stajich J.E."/>
        </authorList>
    </citation>
    <scope>NUCLEOTIDE SEQUENCE</scope>
    <source>
        <strain evidence="1">Berkeley</strain>
    </source>
</reference>
<dbReference type="EMBL" id="QTSX02005096">
    <property type="protein sequence ID" value="KAJ9061116.1"/>
    <property type="molecule type" value="Genomic_DNA"/>
</dbReference>
<comment type="caution">
    <text evidence="1">The sequence shown here is derived from an EMBL/GenBank/DDBJ whole genome shotgun (WGS) entry which is preliminary data.</text>
</comment>
<organism evidence="1 2">
    <name type="scientific">Entomophthora muscae</name>
    <dbReference type="NCBI Taxonomy" id="34485"/>
    <lineage>
        <taxon>Eukaryota</taxon>
        <taxon>Fungi</taxon>
        <taxon>Fungi incertae sedis</taxon>
        <taxon>Zoopagomycota</taxon>
        <taxon>Entomophthoromycotina</taxon>
        <taxon>Entomophthoromycetes</taxon>
        <taxon>Entomophthorales</taxon>
        <taxon>Entomophthoraceae</taxon>
        <taxon>Entomophthora</taxon>
    </lineage>
</organism>
<dbReference type="Proteomes" id="UP001165960">
    <property type="component" value="Unassembled WGS sequence"/>
</dbReference>
<name>A0ACC2SG51_9FUNG</name>
<keyword evidence="2" id="KW-1185">Reference proteome</keyword>
<evidence type="ECO:0000313" key="1">
    <source>
        <dbReference type="EMBL" id="KAJ9061116.1"/>
    </source>
</evidence>
<proteinExistence type="predicted"/>
<accession>A0ACC2SG51</accession>
<gene>
    <name evidence="1" type="ORF">DSO57_1023770</name>
</gene>
<protein>
    <submittedName>
        <fullName evidence="1">Uncharacterized protein</fullName>
    </submittedName>
</protein>
<evidence type="ECO:0000313" key="2">
    <source>
        <dbReference type="Proteomes" id="UP001165960"/>
    </source>
</evidence>